<dbReference type="SUPFAM" id="SSF55874">
    <property type="entry name" value="ATPase domain of HSP90 chaperone/DNA topoisomerase II/histidine kinase"/>
    <property type="match status" value="1"/>
</dbReference>
<evidence type="ECO:0000256" key="3">
    <source>
        <dbReference type="ARBA" id="ARBA00022553"/>
    </source>
</evidence>
<dbReference type="PRINTS" id="PR00344">
    <property type="entry name" value="BCTRLSENSOR"/>
</dbReference>
<dbReference type="RefSeq" id="WP_169347061.1">
    <property type="nucleotide sequence ID" value="NZ_JABBJJ010000110.1"/>
</dbReference>
<dbReference type="SMART" id="SM00388">
    <property type="entry name" value="HisKA"/>
    <property type="match status" value="1"/>
</dbReference>
<dbReference type="InterPro" id="IPR036890">
    <property type="entry name" value="HATPase_C_sf"/>
</dbReference>
<dbReference type="PROSITE" id="PS50109">
    <property type="entry name" value="HIS_KIN"/>
    <property type="match status" value="1"/>
</dbReference>
<feature type="coiled-coil region" evidence="5">
    <location>
        <begin position="227"/>
        <end position="254"/>
    </location>
</feature>
<dbReference type="Gene3D" id="3.30.565.10">
    <property type="entry name" value="Histidine kinase-like ATPase, C-terminal domain"/>
    <property type="match status" value="1"/>
</dbReference>
<dbReference type="EMBL" id="JABBJJ010000110">
    <property type="protein sequence ID" value="NMO17780.1"/>
    <property type="molecule type" value="Genomic_DNA"/>
</dbReference>
<feature type="transmembrane region" description="Helical" evidence="6">
    <location>
        <begin position="100"/>
        <end position="125"/>
    </location>
</feature>
<keyword evidence="6" id="KW-1133">Transmembrane helix</keyword>
<dbReference type="Pfam" id="PF00072">
    <property type="entry name" value="Response_reg"/>
    <property type="match status" value="1"/>
</dbReference>
<dbReference type="EC" id="2.7.13.3" evidence="2"/>
<dbReference type="Pfam" id="PF00512">
    <property type="entry name" value="HisKA"/>
    <property type="match status" value="1"/>
</dbReference>
<name>A0A848LJ82_9BACT</name>
<dbReference type="CDD" id="cd00075">
    <property type="entry name" value="HATPase"/>
    <property type="match status" value="1"/>
</dbReference>
<dbReference type="InterPro" id="IPR001789">
    <property type="entry name" value="Sig_transdc_resp-reg_receiver"/>
</dbReference>
<feature type="modified residue" description="4-aspartylphosphate" evidence="4">
    <location>
        <position position="553"/>
    </location>
</feature>
<evidence type="ECO:0000256" key="4">
    <source>
        <dbReference type="PROSITE-ProRule" id="PRU00169"/>
    </source>
</evidence>
<feature type="transmembrane region" description="Helical" evidence="6">
    <location>
        <begin position="71"/>
        <end position="94"/>
    </location>
</feature>
<dbReference type="InterPro" id="IPR003594">
    <property type="entry name" value="HATPase_dom"/>
</dbReference>
<evidence type="ECO:0000256" key="1">
    <source>
        <dbReference type="ARBA" id="ARBA00000085"/>
    </source>
</evidence>
<dbReference type="InterPro" id="IPR003661">
    <property type="entry name" value="HisK_dim/P_dom"/>
</dbReference>
<evidence type="ECO:0000313" key="9">
    <source>
        <dbReference type="EMBL" id="NMO17780.1"/>
    </source>
</evidence>
<feature type="transmembrane region" description="Helical" evidence="6">
    <location>
        <begin position="137"/>
        <end position="157"/>
    </location>
</feature>
<dbReference type="InterPro" id="IPR004358">
    <property type="entry name" value="Sig_transdc_His_kin-like_C"/>
</dbReference>
<dbReference type="SUPFAM" id="SSF52172">
    <property type="entry name" value="CheY-like"/>
    <property type="match status" value="1"/>
</dbReference>
<proteinExistence type="predicted"/>
<dbReference type="GO" id="GO:0000155">
    <property type="term" value="F:phosphorelay sensor kinase activity"/>
    <property type="evidence" value="ECO:0007669"/>
    <property type="project" value="InterPro"/>
</dbReference>
<dbReference type="SMART" id="SM00387">
    <property type="entry name" value="HATPase_c"/>
    <property type="match status" value="1"/>
</dbReference>
<dbReference type="Gene3D" id="3.40.50.2300">
    <property type="match status" value="1"/>
</dbReference>
<dbReference type="AlphaFoldDB" id="A0A848LJ82"/>
<gene>
    <name evidence="9" type="ORF">HG543_23395</name>
</gene>
<dbReference type="Pfam" id="PF02518">
    <property type="entry name" value="HATPase_c"/>
    <property type="match status" value="1"/>
</dbReference>
<evidence type="ECO:0000259" key="8">
    <source>
        <dbReference type="PROSITE" id="PS50110"/>
    </source>
</evidence>
<feature type="transmembrane region" description="Helical" evidence="6">
    <location>
        <begin position="38"/>
        <end position="59"/>
    </location>
</feature>
<keyword evidence="3 4" id="KW-0597">Phosphoprotein</keyword>
<keyword evidence="6" id="KW-0812">Transmembrane</keyword>
<dbReference type="CDD" id="cd00082">
    <property type="entry name" value="HisKA"/>
    <property type="match status" value="1"/>
</dbReference>
<evidence type="ECO:0000259" key="7">
    <source>
        <dbReference type="PROSITE" id="PS50109"/>
    </source>
</evidence>
<comment type="catalytic activity">
    <reaction evidence="1">
        <text>ATP + protein L-histidine = ADP + protein N-phospho-L-histidine.</text>
        <dbReference type="EC" id="2.7.13.3"/>
    </reaction>
</comment>
<evidence type="ECO:0000313" key="10">
    <source>
        <dbReference type="Proteomes" id="UP000518300"/>
    </source>
</evidence>
<dbReference type="PROSITE" id="PS50110">
    <property type="entry name" value="RESPONSE_REGULATORY"/>
    <property type="match status" value="1"/>
</dbReference>
<comment type="caution">
    <text evidence="9">The sequence shown here is derived from an EMBL/GenBank/DDBJ whole genome shotgun (WGS) entry which is preliminary data.</text>
</comment>
<keyword evidence="6" id="KW-0472">Membrane</keyword>
<accession>A0A848LJ82</accession>
<organism evidence="9 10">
    <name type="scientific">Pyxidicoccus fallax</name>
    <dbReference type="NCBI Taxonomy" id="394095"/>
    <lineage>
        <taxon>Bacteria</taxon>
        <taxon>Pseudomonadati</taxon>
        <taxon>Myxococcota</taxon>
        <taxon>Myxococcia</taxon>
        <taxon>Myxococcales</taxon>
        <taxon>Cystobacterineae</taxon>
        <taxon>Myxococcaceae</taxon>
        <taxon>Pyxidicoccus</taxon>
    </lineage>
</organism>
<keyword evidence="5" id="KW-0175">Coiled coil</keyword>
<protein>
    <recommendedName>
        <fullName evidence="2">histidine kinase</fullName>
        <ecNumber evidence="2">2.7.13.3</ecNumber>
    </recommendedName>
</protein>
<dbReference type="SUPFAM" id="SSF47384">
    <property type="entry name" value="Homodimeric domain of signal transducing histidine kinase"/>
    <property type="match status" value="1"/>
</dbReference>
<dbReference type="Gene3D" id="1.10.287.130">
    <property type="match status" value="1"/>
</dbReference>
<dbReference type="PANTHER" id="PTHR43065">
    <property type="entry name" value="SENSOR HISTIDINE KINASE"/>
    <property type="match status" value="1"/>
</dbReference>
<evidence type="ECO:0000256" key="5">
    <source>
        <dbReference type="SAM" id="Coils"/>
    </source>
</evidence>
<dbReference type="SMART" id="SM00448">
    <property type="entry name" value="REC"/>
    <property type="match status" value="1"/>
</dbReference>
<evidence type="ECO:0000256" key="6">
    <source>
        <dbReference type="SAM" id="Phobius"/>
    </source>
</evidence>
<dbReference type="InterPro" id="IPR011006">
    <property type="entry name" value="CheY-like_superfamily"/>
</dbReference>
<dbReference type="InterPro" id="IPR036097">
    <property type="entry name" value="HisK_dim/P_sf"/>
</dbReference>
<feature type="domain" description="Histidine kinase" evidence="7">
    <location>
        <begin position="270"/>
        <end position="485"/>
    </location>
</feature>
<feature type="domain" description="Response regulatory" evidence="8">
    <location>
        <begin position="504"/>
        <end position="620"/>
    </location>
</feature>
<sequence length="624" mass="66988">MTLAALISIVGTCLGLVVAALSFGFSSAPGWKDHRLPAWSALMLSGYSATNIVTAMPGVPDDLVALGCRGSMVFIALFCASWVAHGALFLMGRFEVLDQAVLGLLGLVVFLVPWPGVLSTSRIVLVEASWLELSYRTLELTFLGHVALGLFCVSLLLPTVRFGRAWWRKEAEVGPVFLGMALNLPVAINDSLVVAGVISTPLLTELSPMLIVGLFGMQMTRRFVANAKSLEELRVALEEKVSQRTAELTRMQAELMRHEKLAAIGQLAAGVAHEINNPSAAVAANLRYLQDGLAGGQLPEDSRACIDESLASVQRISRIVRQLLDAGRAAAAPAPTGAHEVASAVEAALAIIRATHERSITFSMSVPRGLYAVGSQDLLEQVLVNLMSNAIHAIPPGRTDGEVRVEAWREGDSVRLRVSDNGVGMSRDVQQRLFEPFFTTKEPGMGTGLGLSVSLGLLRTIDATIHVESTPGQGSTFTVELRVAAVPAAAPVPLTVAERAHRPRLLLVDDEPNVREALRRTLQGRFEVTLASGPTEALGRLAGPDRFDVVLCDMTMPEGGGPAFHRELCARDASLARRTVFYTGGVTSTEARDFIARYSLPVLEKPFDLGAFLKLVDQVLPRQT</sequence>
<keyword evidence="10" id="KW-1185">Reference proteome</keyword>
<dbReference type="InterPro" id="IPR005467">
    <property type="entry name" value="His_kinase_dom"/>
</dbReference>
<evidence type="ECO:0000256" key="2">
    <source>
        <dbReference type="ARBA" id="ARBA00012438"/>
    </source>
</evidence>
<reference evidence="9 10" key="1">
    <citation type="submission" date="2020-04" db="EMBL/GenBank/DDBJ databases">
        <title>Draft genome of Pyxidicoccus fallax type strain.</title>
        <authorList>
            <person name="Whitworth D.E."/>
        </authorList>
    </citation>
    <scope>NUCLEOTIDE SEQUENCE [LARGE SCALE GENOMIC DNA]</scope>
    <source>
        <strain evidence="9 10">DSM 14698</strain>
    </source>
</reference>
<dbReference type="Proteomes" id="UP000518300">
    <property type="component" value="Unassembled WGS sequence"/>
</dbReference>